<dbReference type="EMBL" id="FOCX01000001">
    <property type="protein sequence ID" value="SEN08806.1"/>
    <property type="molecule type" value="Genomic_DNA"/>
</dbReference>
<dbReference type="InterPro" id="IPR034603">
    <property type="entry name" value="Dipeptide_epimerase"/>
</dbReference>
<dbReference type="GO" id="GO:0046872">
    <property type="term" value="F:metal ion binding"/>
    <property type="evidence" value="ECO:0007669"/>
    <property type="project" value="UniProtKB-KW"/>
</dbReference>
<evidence type="ECO:0000256" key="2">
    <source>
        <dbReference type="ARBA" id="ARBA00008031"/>
    </source>
</evidence>
<dbReference type="Gene3D" id="3.20.20.120">
    <property type="entry name" value="Enolase-like C-terminal domain"/>
    <property type="match status" value="1"/>
</dbReference>
<dbReference type="Proteomes" id="UP000198775">
    <property type="component" value="Unassembled WGS sequence"/>
</dbReference>
<keyword evidence="5" id="KW-0413">Isomerase</keyword>
<dbReference type="InterPro" id="IPR029017">
    <property type="entry name" value="Enolase-like_N"/>
</dbReference>
<evidence type="ECO:0000256" key="5">
    <source>
        <dbReference type="ARBA" id="ARBA00023235"/>
    </source>
</evidence>
<dbReference type="PANTHER" id="PTHR48073:SF2">
    <property type="entry name" value="O-SUCCINYLBENZOATE SYNTHASE"/>
    <property type="match status" value="1"/>
</dbReference>
<dbReference type="CDD" id="cd03319">
    <property type="entry name" value="L-Ala-DL-Glu_epimerase"/>
    <property type="match status" value="1"/>
</dbReference>
<evidence type="ECO:0000313" key="9">
    <source>
        <dbReference type="Proteomes" id="UP000198775"/>
    </source>
</evidence>
<protein>
    <submittedName>
        <fullName evidence="8">L-alanine-DL-glutamate epimerase</fullName>
    </submittedName>
</protein>
<comment type="cofactor">
    <cofactor evidence="1">
        <name>Mg(2+)</name>
        <dbReference type="ChEBI" id="CHEBI:18420"/>
    </cofactor>
</comment>
<dbReference type="SFLD" id="SFLDS00001">
    <property type="entry name" value="Enolase"/>
    <property type="match status" value="1"/>
</dbReference>
<evidence type="ECO:0000259" key="7">
    <source>
        <dbReference type="SMART" id="SM00922"/>
    </source>
</evidence>
<keyword evidence="4" id="KW-0460">Magnesium</keyword>
<dbReference type="GO" id="GO:0009063">
    <property type="term" value="P:amino acid catabolic process"/>
    <property type="evidence" value="ECO:0007669"/>
    <property type="project" value="InterPro"/>
</dbReference>
<dbReference type="PROSITE" id="PS00909">
    <property type="entry name" value="MR_MLE_2"/>
    <property type="match status" value="1"/>
</dbReference>
<evidence type="ECO:0000256" key="1">
    <source>
        <dbReference type="ARBA" id="ARBA00001946"/>
    </source>
</evidence>
<gene>
    <name evidence="8" type="ORF">SAMN05216388_1001336</name>
</gene>
<dbReference type="Gene3D" id="3.30.390.10">
    <property type="entry name" value="Enolase-like, N-terminal domain"/>
    <property type="match status" value="1"/>
</dbReference>
<evidence type="ECO:0000313" key="8">
    <source>
        <dbReference type="EMBL" id="SEN08806.1"/>
    </source>
</evidence>
<dbReference type="GO" id="GO:0016855">
    <property type="term" value="F:racemase and epimerase activity, acting on amino acids and derivatives"/>
    <property type="evidence" value="ECO:0007669"/>
    <property type="project" value="InterPro"/>
</dbReference>
<dbReference type="SFLD" id="SFLDF00009">
    <property type="entry name" value="o-succinylbenzoate_synthase"/>
    <property type="match status" value="1"/>
</dbReference>
<dbReference type="SUPFAM" id="SSF54826">
    <property type="entry name" value="Enolase N-terminal domain-like"/>
    <property type="match status" value="1"/>
</dbReference>
<reference evidence="9" key="1">
    <citation type="submission" date="2016-10" db="EMBL/GenBank/DDBJ databases">
        <authorList>
            <person name="Varghese N."/>
            <person name="Submissions S."/>
        </authorList>
    </citation>
    <scope>NUCLEOTIDE SEQUENCE [LARGE SCALE GENOMIC DNA]</scope>
    <source>
        <strain evidence="9">IBRC-M 10043</strain>
    </source>
</reference>
<dbReference type="OrthoDB" id="372081at2157"/>
<evidence type="ECO:0000256" key="3">
    <source>
        <dbReference type="ARBA" id="ARBA00022723"/>
    </source>
</evidence>
<dbReference type="InterPro" id="IPR036849">
    <property type="entry name" value="Enolase-like_C_sf"/>
</dbReference>
<dbReference type="AlphaFoldDB" id="A0A1H8DNN8"/>
<dbReference type="SUPFAM" id="SSF51604">
    <property type="entry name" value="Enolase C-terminal domain-like"/>
    <property type="match status" value="1"/>
</dbReference>
<dbReference type="SMART" id="SM00922">
    <property type="entry name" value="MR_MLE"/>
    <property type="match status" value="1"/>
</dbReference>
<accession>A0A1H8DNN8</accession>
<evidence type="ECO:0000256" key="4">
    <source>
        <dbReference type="ARBA" id="ARBA00022842"/>
    </source>
</evidence>
<keyword evidence="9" id="KW-1185">Reference proteome</keyword>
<evidence type="ECO:0000256" key="6">
    <source>
        <dbReference type="SAM" id="MobiDB-lite"/>
    </source>
</evidence>
<feature type="domain" description="Mandelate racemase/muconate lactonizing enzyme C-terminal" evidence="7">
    <location>
        <begin position="142"/>
        <end position="234"/>
    </location>
</feature>
<dbReference type="InterPro" id="IPR029065">
    <property type="entry name" value="Enolase_C-like"/>
</dbReference>
<dbReference type="SFLD" id="SFLDG00180">
    <property type="entry name" value="muconate_cycloisomerase"/>
    <property type="match status" value="1"/>
</dbReference>
<dbReference type="PANTHER" id="PTHR48073">
    <property type="entry name" value="O-SUCCINYLBENZOATE SYNTHASE-RELATED"/>
    <property type="match status" value="1"/>
</dbReference>
<sequence>MILTTDFAWHDLELAEPFGISRGTTTVSENLVVRVEDDAGNRGIGGAAPADYYSPSREAITDALPDLLAAVADCDPHNRQRIARRLADAAGSPTAHPGARAAISIALADLAAKRVDLPLYRHLGLDPDRPITSSFTVGIDDTDRMAERAARAAETYPILKLKLGTDRDRAIVRAVRDRVPDATIRVDANGAWDADEAVAMSAFLDDHGVEFVEQPVPADDLAGLARVSEAGPLPVAADESCVGPGDIPRVAEAADIAVLKLTKSGGIWPVLRMCHAARACGLDVMLGCMTETNASIAAAAHLTPLADYADLDGSLLLADDTFEGIEMPGGEIDLSRVERPGTGARRVGAPSRPR</sequence>
<dbReference type="InterPro" id="IPR013341">
    <property type="entry name" value="Mandelate_racemase_N_dom"/>
</dbReference>
<organism evidence="8 9">
    <name type="scientific">Halorientalis persicus</name>
    <dbReference type="NCBI Taxonomy" id="1367881"/>
    <lineage>
        <taxon>Archaea</taxon>
        <taxon>Methanobacteriati</taxon>
        <taxon>Methanobacteriota</taxon>
        <taxon>Stenosarchaea group</taxon>
        <taxon>Halobacteria</taxon>
        <taxon>Halobacteriales</taxon>
        <taxon>Haloarculaceae</taxon>
        <taxon>Halorientalis</taxon>
    </lineage>
</organism>
<comment type="similarity">
    <text evidence="2">Belongs to the mandelate racemase/muconate lactonizing enzyme family.</text>
</comment>
<dbReference type="Pfam" id="PF13378">
    <property type="entry name" value="MR_MLE_C"/>
    <property type="match status" value="1"/>
</dbReference>
<dbReference type="Pfam" id="PF02746">
    <property type="entry name" value="MR_MLE_N"/>
    <property type="match status" value="1"/>
</dbReference>
<proteinExistence type="inferred from homology"/>
<keyword evidence="3" id="KW-0479">Metal-binding</keyword>
<name>A0A1H8DNN8_9EURY</name>
<feature type="region of interest" description="Disordered" evidence="6">
    <location>
        <begin position="333"/>
        <end position="354"/>
    </location>
</feature>
<dbReference type="InterPro" id="IPR013342">
    <property type="entry name" value="Mandelate_racemase_C"/>
</dbReference>
<dbReference type="InterPro" id="IPR018110">
    <property type="entry name" value="Mandel_Rmase/mucon_lact_enz_CS"/>
</dbReference>